<evidence type="ECO:0000313" key="2">
    <source>
        <dbReference type="Proteomes" id="UP000189835"/>
    </source>
</evidence>
<protein>
    <submittedName>
        <fullName evidence="1">Uncharacterized protein</fullName>
    </submittedName>
</protein>
<comment type="caution">
    <text evidence="1">The sequence shown here is derived from an EMBL/GenBank/DDBJ whole genome shotgun (WGS) entry which is preliminary data.</text>
</comment>
<evidence type="ECO:0000313" key="1">
    <source>
        <dbReference type="EMBL" id="OPF18642.1"/>
    </source>
</evidence>
<gene>
    <name evidence="1" type="ORF">B1L04_03945</name>
</gene>
<name>A0A1V4BV92_MICAE</name>
<organism evidence="1 2">
    <name type="scientific">Microcystis aeruginosa KW</name>
    <dbReference type="NCBI Taxonomy" id="1960155"/>
    <lineage>
        <taxon>Bacteria</taxon>
        <taxon>Bacillati</taxon>
        <taxon>Cyanobacteriota</taxon>
        <taxon>Cyanophyceae</taxon>
        <taxon>Oscillatoriophycideae</taxon>
        <taxon>Chroococcales</taxon>
        <taxon>Microcystaceae</taxon>
        <taxon>Microcystis</taxon>
    </lineage>
</organism>
<dbReference type="EMBL" id="MVGR01000003">
    <property type="protein sequence ID" value="OPF18642.1"/>
    <property type="molecule type" value="Genomic_DNA"/>
</dbReference>
<accession>A0A1V4BV92</accession>
<proteinExistence type="predicted"/>
<dbReference type="AlphaFoldDB" id="A0A1V4BV92"/>
<reference evidence="1 2" key="1">
    <citation type="submission" date="2017-02" db="EMBL/GenBank/DDBJ databases">
        <title>Genome sequence of Microcystis aeruginosa KW.</title>
        <authorList>
            <person name="Oh H.-M."/>
            <person name="Ahn C.-Y."/>
            <person name="Jeong H."/>
            <person name="Srivastava A."/>
            <person name="Lee H.-G."/>
            <person name="Kang S.-R."/>
        </authorList>
    </citation>
    <scope>NUCLEOTIDE SEQUENCE [LARGE SCALE GENOMIC DNA]</scope>
    <source>
        <strain evidence="1 2">KW</strain>
    </source>
</reference>
<sequence length="91" mass="10806">MNRNDELLCHRIEWQFKSVGRCEKHDLKLLSKCPNREKKFKIAALWEFEEFEGAVCDRCFLSFAEMRNCKHRKNLKKFGSKGKINSNIALI</sequence>
<dbReference type="Proteomes" id="UP000189835">
    <property type="component" value="Unassembled WGS sequence"/>
</dbReference>